<evidence type="ECO:0000313" key="22">
    <source>
        <dbReference type="Proteomes" id="UP000092461"/>
    </source>
</evidence>
<evidence type="ECO:0000256" key="2">
    <source>
        <dbReference type="ARBA" id="ARBA00004783"/>
    </source>
</evidence>
<dbReference type="EC" id="1.14.16.4" evidence="4"/>
<dbReference type="Pfam" id="PF00351">
    <property type="entry name" value="Biopterin_H"/>
    <property type="match status" value="2"/>
</dbReference>
<evidence type="ECO:0000259" key="19">
    <source>
        <dbReference type="PROSITE" id="PS51671"/>
    </source>
</evidence>
<comment type="subunit">
    <text evidence="14">Interacts with DNAJC12.</text>
</comment>
<evidence type="ECO:0000256" key="15">
    <source>
        <dbReference type="PIRSR" id="PIRSR601273-1"/>
    </source>
</evidence>
<keyword evidence="10" id="KW-0724">Serotonin biosynthesis</keyword>
<dbReference type="EMBL" id="AJWK01023386">
    <property type="status" value="NOT_ANNOTATED_CDS"/>
    <property type="molecule type" value="Genomic_DNA"/>
</dbReference>
<dbReference type="InterPro" id="IPR036329">
    <property type="entry name" value="Aro-AA_hydroxylase_C_sf"/>
</dbReference>
<dbReference type="PROSITE" id="PS51671">
    <property type="entry name" value="ACT"/>
    <property type="match status" value="1"/>
</dbReference>
<dbReference type="EMBL" id="GITU01000808">
    <property type="protein sequence ID" value="MBC1169511.1"/>
    <property type="molecule type" value="Transcribed_RNA"/>
</dbReference>
<evidence type="ECO:0000256" key="1">
    <source>
        <dbReference type="ARBA" id="ARBA00001954"/>
    </source>
</evidence>
<reference evidence="22" key="1">
    <citation type="submission" date="2012-05" db="EMBL/GenBank/DDBJ databases">
        <title>Whole Genome Assembly of Lutzomyia longipalpis.</title>
        <authorList>
            <person name="Richards S."/>
            <person name="Qu C."/>
            <person name="Dillon R."/>
            <person name="Worley K."/>
            <person name="Scherer S."/>
            <person name="Batterton M."/>
            <person name="Taylor A."/>
            <person name="Hawes A."/>
            <person name="Hernandez B."/>
            <person name="Kovar C."/>
            <person name="Mandapat C."/>
            <person name="Pham C."/>
            <person name="Qu C."/>
            <person name="Jing C."/>
            <person name="Bess C."/>
            <person name="Bandaranaike D."/>
            <person name="Ngo D."/>
            <person name="Ongeri F."/>
            <person name="Arias F."/>
            <person name="Lara F."/>
            <person name="Weissenberger G."/>
            <person name="Kamau G."/>
            <person name="Han H."/>
            <person name="Shen H."/>
            <person name="Dinh H."/>
            <person name="Khalil I."/>
            <person name="Jones J."/>
            <person name="Shafer J."/>
            <person name="Jayaseelan J."/>
            <person name="Quiroz J."/>
            <person name="Blankenburg K."/>
            <person name="Nguyen L."/>
            <person name="Jackson L."/>
            <person name="Francisco L."/>
            <person name="Tang L.-Y."/>
            <person name="Pu L.-L."/>
            <person name="Perales L."/>
            <person name="Lorensuhewa L."/>
            <person name="Munidasa M."/>
            <person name="Coyle M."/>
            <person name="Taylor M."/>
            <person name="Puazo M."/>
            <person name="Firestine M."/>
            <person name="Scheel M."/>
            <person name="Javaid M."/>
            <person name="Wang M."/>
            <person name="Li M."/>
            <person name="Tabassum N."/>
            <person name="Saada N."/>
            <person name="Osuji N."/>
            <person name="Aqrawi P."/>
            <person name="Fu Q."/>
            <person name="Thornton R."/>
            <person name="Raj R."/>
            <person name="Goodspeed R."/>
            <person name="Mata R."/>
            <person name="Najjar R."/>
            <person name="Gubbala S."/>
            <person name="Lee S."/>
            <person name="Denson S."/>
            <person name="Patil S."/>
            <person name="Macmil S."/>
            <person name="Qi S."/>
            <person name="Matskevitch T."/>
            <person name="Palculict T."/>
            <person name="Mathew T."/>
            <person name="Vee V."/>
            <person name="Velamala V."/>
            <person name="Korchina V."/>
            <person name="Cai W."/>
            <person name="Liu W."/>
            <person name="Dai W."/>
            <person name="Zou X."/>
            <person name="Zhu Y."/>
            <person name="Zhang Y."/>
            <person name="Wu Y.-Q."/>
            <person name="Xin Y."/>
            <person name="Nazarath L."/>
            <person name="Kovar C."/>
            <person name="Han Y."/>
            <person name="Muzny D."/>
            <person name="Gibbs R."/>
        </authorList>
    </citation>
    <scope>NUCLEOTIDE SEQUENCE [LARGE SCALE GENOMIC DNA]</scope>
    <source>
        <strain evidence="22">Jacobina</strain>
    </source>
</reference>
<dbReference type="InterPro" id="IPR002912">
    <property type="entry name" value="ACT_dom"/>
</dbReference>
<evidence type="ECO:0000256" key="8">
    <source>
        <dbReference type="ARBA" id="ARBA00023004"/>
    </source>
</evidence>
<evidence type="ECO:0000256" key="11">
    <source>
        <dbReference type="ARBA" id="ARBA00040889"/>
    </source>
</evidence>
<feature type="binding site" evidence="15">
    <location>
        <position position="366"/>
    </location>
    <ligand>
        <name>L-tryptophan</name>
        <dbReference type="ChEBI" id="CHEBI:57912"/>
    </ligand>
</feature>
<feature type="binding site" evidence="15">
    <location>
        <position position="264"/>
    </location>
    <ligand>
        <name>L-tryptophan</name>
        <dbReference type="ChEBI" id="CHEBI:57912"/>
    </ligand>
</feature>
<dbReference type="PANTHER" id="PTHR11473">
    <property type="entry name" value="AROMATIC AMINO ACID HYDROXYLASE"/>
    <property type="match status" value="1"/>
</dbReference>
<dbReference type="PANTHER" id="PTHR11473:SF16">
    <property type="entry name" value="TRYPTOPHAN 5-HYDROXYLASE 2"/>
    <property type="match status" value="1"/>
</dbReference>
<dbReference type="SUPFAM" id="SSF55021">
    <property type="entry name" value="ACT-like"/>
    <property type="match status" value="1"/>
</dbReference>
<dbReference type="InterPro" id="IPR001273">
    <property type="entry name" value="ArAA_hydroxylase"/>
</dbReference>
<dbReference type="NCBIfam" id="TIGR01270">
    <property type="entry name" value="Trp_5_monoox"/>
    <property type="match status" value="1"/>
</dbReference>
<name>A0A1B0CQB7_LUTLO</name>
<dbReference type="PROSITE" id="PS51410">
    <property type="entry name" value="BH4_AAA_HYDROXYL_2"/>
    <property type="match status" value="1"/>
</dbReference>
<dbReference type="InterPro" id="IPR036951">
    <property type="entry name" value="ArAA_hydroxylase_sf"/>
</dbReference>
<dbReference type="Pfam" id="PF01842">
    <property type="entry name" value="ACT"/>
    <property type="match status" value="1"/>
</dbReference>
<evidence type="ECO:0000256" key="9">
    <source>
        <dbReference type="ARBA" id="ARBA00023033"/>
    </source>
</evidence>
<evidence type="ECO:0000256" key="7">
    <source>
        <dbReference type="ARBA" id="ARBA00023002"/>
    </source>
</evidence>
<dbReference type="VEuPathDB" id="VectorBase:LLOJ007066"/>
<feature type="binding site" evidence="16">
    <location>
        <position position="346"/>
    </location>
    <ligand>
        <name>Fe cation</name>
        <dbReference type="ChEBI" id="CHEBI:24875"/>
    </ligand>
</feature>
<dbReference type="InterPro" id="IPR018301">
    <property type="entry name" value="ArAA_hydroxylase_Fe/CU_BS"/>
</dbReference>
<keyword evidence="5" id="KW-0597">Phosphoprotein</keyword>
<feature type="region of interest" description="Disordered" evidence="17">
    <location>
        <begin position="579"/>
        <end position="619"/>
    </location>
</feature>
<evidence type="ECO:0000313" key="21">
    <source>
        <dbReference type="EnsemblMetazoa" id="LLOJ007066-PA"/>
    </source>
</evidence>
<dbReference type="FunFam" id="1.10.800.10:FF:000001">
    <property type="entry name" value="tryptophan 5-hydroxylase 1"/>
    <property type="match status" value="1"/>
</dbReference>
<evidence type="ECO:0000256" key="6">
    <source>
        <dbReference type="ARBA" id="ARBA00022723"/>
    </source>
</evidence>
<dbReference type="PRINTS" id="PR00372">
    <property type="entry name" value="FYWHYDRXLASE"/>
</dbReference>
<feature type="domain" description="ACT" evidence="19">
    <location>
        <begin position="52"/>
        <end position="128"/>
    </location>
</feature>
<comment type="similarity">
    <text evidence="3">Belongs to the biopterin-dependent aromatic amino acid hydroxylase family.</text>
</comment>
<protein>
    <recommendedName>
        <fullName evidence="11">Tryptophan 5-hydroxylase 2</fullName>
        <ecNumber evidence="4">1.14.16.4</ecNumber>
    </recommendedName>
    <alternativeName>
        <fullName evidence="12">Tryptophan 5-monooxygenase 2</fullName>
    </alternativeName>
</protein>
<dbReference type="GO" id="GO:0043005">
    <property type="term" value="C:neuron projection"/>
    <property type="evidence" value="ECO:0007669"/>
    <property type="project" value="TreeGrafter"/>
</dbReference>
<feature type="compositionally biased region" description="Basic and acidic residues" evidence="17">
    <location>
        <begin position="590"/>
        <end position="601"/>
    </location>
</feature>
<evidence type="ECO:0000256" key="3">
    <source>
        <dbReference type="ARBA" id="ARBA00009712"/>
    </source>
</evidence>
<evidence type="ECO:0000313" key="20">
    <source>
        <dbReference type="EMBL" id="MBC1169511.1"/>
    </source>
</evidence>
<organism evidence="21 22">
    <name type="scientific">Lutzomyia longipalpis</name>
    <name type="common">Sand fly</name>
    <dbReference type="NCBI Taxonomy" id="7200"/>
    <lineage>
        <taxon>Eukaryota</taxon>
        <taxon>Metazoa</taxon>
        <taxon>Ecdysozoa</taxon>
        <taxon>Arthropoda</taxon>
        <taxon>Hexapoda</taxon>
        <taxon>Insecta</taxon>
        <taxon>Pterygota</taxon>
        <taxon>Neoptera</taxon>
        <taxon>Endopterygota</taxon>
        <taxon>Diptera</taxon>
        <taxon>Nematocera</taxon>
        <taxon>Psychodoidea</taxon>
        <taxon>Psychodidae</taxon>
        <taxon>Lutzomyia</taxon>
        <taxon>Lutzomyia</taxon>
    </lineage>
</organism>
<dbReference type="EMBL" id="AJWK01023383">
    <property type="status" value="NOT_ANNOTATED_CDS"/>
    <property type="molecule type" value="Genomic_DNA"/>
</dbReference>
<dbReference type="InterPro" id="IPR045865">
    <property type="entry name" value="ACT-like_dom_sf"/>
</dbReference>
<dbReference type="GO" id="GO:0009072">
    <property type="term" value="P:aromatic amino acid metabolic process"/>
    <property type="evidence" value="ECO:0007669"/>
    <property type="project" value="InterPro"/>
</dbReference>
<dbReference type="InterPro" id="IPR005963">
    <property type="entry name" value="Trp_5_mOase"/>
</dbReference>
<evidence type="ECO:0000256" key="13">
    <source>
        <dbReference type="ARBA" id="ARBA00048860"/>
    </source>
</evidence>
<sequence>MSGSGKGLLGLWLYRSGEQEWAVKEGSPLHRRKEFSRKETIGNSASPGDRTSIIFTLKNQVGGLARALQVFQEMGINVLHIELQNKDAAKEQADVLVDVECDSKNLDQLLRMLKREVQSVNQVNQASEEFPPPTPLSACASFDFGEMHWFPRKISDLDKAQNVLMYGSDLDADHPGFKDPVYRKRREQFAAIAQAYKQGDQNMGTVFRELHRLYVLHAVPEYMENWPALVKYCGYREDNLPQLQDVSSFLKRKTGFQLRPVAGYLSPRDFLSGLAFRVFHCTQYIRHSSDPFYTPEPDCCHELLGHMPLLACSSFAQFSQEIGLASLGASDDDIDKLATLYFFTVEFGLCRQPDNNYKVFGAGLLSSVAELQHAITTPEKIKRFDPEVTCREECIITSYQNAYYYTDSFEEAKEKMRAFAETIQRPFGVRYNPYTQSVDVLSNAQKITALISELRGDISIVSSALRKISAQDANLDVQSIAEMLHTNINNAYYYTDSFEEAKEKMRAFAETIQRPFGVRYNPYTQSVDVLSNAQKITALISELRGDISIVSSALRKISAQDANLDVQSIAEMLHTNINVSEKSPMISPDRSSDSSQEEKMSKNGGKQGQQDNNEEVADK</sequence>
<feature type="domain" description="Biopterin-dependent aromatic amino acid hydroxylase family profile" evidence="18">
    <location>
        <begin position="134"/>
        <end position="469"/>
    </location>
</feature>
<dbReference type="EMBL" id="AJWK01023385">
    <property type="status" value="NOT_ANNOTATED_CDS"/>
    <property type="molecule type" value="Genomic_DNA"/>
</dbReference>
<dbReference type="Gene3D" id="1.10.800.10">
    <property type="entry name" value="Aromatic amino acid hydroxylase"/>
    <property type="match status" value="2"/>
</dbReference>
<dbReference type="SUPFAM" id="SSF56534">
    <property type="entry name" value="Aromatic aminoacid monoxygenases, catalytic and oligomerization domains"/>
    <property type="match status" value="2"/>
</dbReference>
<dbReference type="InterPro" id="IPR019774">
    <property type="entry name" value="Aromatic-AA_hydroxylase_C"/>
</dbReference>
<evidence type="ECO:0000256" key="12">
    <source>
        <dbReference type="ARBA" id="ARBA00042662"/>
    </source>
</evidence>
<proteinExistence type="inferred from homology"/>
<dbReference type="GO" id="GO:0004510">
    <property type="term" value="F:tryptophan 5-monooxygenase activity"/>
    <property type="evidence" value="ECO:0007669"/>
    <property type="project" value="UniProtKB-EC"/>
</dbReference>
<evidence type="ECO:0000256" key="16">
    <source>
        <dbReference type="PIRSR" id="PIRSR601273-2"/>
    </source>
</evidence>
<keyword evidence="22" id="KW-1185">Reference proteome</keyword>
<evidence type="ECO:0000256" key="4">
    <source>
        <dbReference type="ARBA" id="ARBA00012002"/>
    </source>
</evidence>
<dbReference type="UniPathway" id="UPA00846">
    <property type="reaction ID" value="UER00799"/>
</dbReference>
<dbReference type="VEuPathDB" id="VectorBase:LLONM1_001094"/>
<reference evidence="20" key="2">
    <citation type="journal article" date="2020" name="BMC">
        <title>Leishmania infection induces a limited differential gene expression in the sand fly midgut.</title>
        <authorList>
            <person name="Coutinho-Abreu I.V."/>
            <person name="Serafim T.D."/>
            <person name="Meneses C."/>
            <person name="Kamhawi S."/>
            <person name="Oliveira F."/>
            <person name="Valenzuela J.G."/>
        </authorList>
    </citation>
    <scope>NUCLEOTIDE SEQUENCE</scope>
    <source>
        <strain evidence="20">Jacobina</strain>
        <tissue evidence="20">Midgut</tissue>
    </source>
</reference>
<dbReference type="Proteomes" id="UP000092461">
    <property type="component" value="Unassembled WGS sequence"/>
</dbReference>
<comment type="catalytic activity">
    <reaction evidence="13">
        <text>(6R)-L-erythro-5,6,7,8-tetrahydrobiopterin + L-tryptophan + O2 = 5-hydroxy-L-tryptophan + (4aS,6R)-4a-hydroxy-L-erythro-5,6,7,8-tetrahydrobiopterin</text>
        <dbReference type="Rhea" id="RHEA:16709"/>
        <dbReference type="ChEBI" id="CHEBI:15379"/>
        <dbReference type="ChEBI" id="CHEBI:15642"/>
        <dbReference type="ChEBI" id="CHEBI:57912"/>
        <dbReference type="ChEBI" id="CHEBI:58266"/>
        <dbReference type="ChEBI" id="CHEBI:59560"/>
        <dbReference type="EC" id="1.14.16.4"/>
    </reaction>
</comment>
<evidence type="ECO:0000256" key="17">
    <source>
        <dbReference type="SAM" id="MobiDB-lite"/>
    </source>
</evidence>
<feature type="binding site" evidence="16">
    <location>
        <position position="306"/>
    </location>
    <ligand>
        <name>Fe cation</name>
        <dbReference type="ChEBI" id="CHEBI:24875"/>
    </ligand>
</feature>
<dbReference type="AlphaFoldDB" id="A0A1B0CQB7"/>
<comment type="pathway">
    <text evidence="2">Aromatic compound metabolism; serotonin biosynthesis; serotonin from L-tryptophan: step 1/2.</text>
</comment>
<dbReference type="GO" id="GO:0005506">
    <property type="term" value="F:iron ion binding"/>
    <property type="evidence" value="ECO:0007669"/>
    <property type="project" value="InterPro"/>
</dbReference>
<keyword evidence="8 16" id="KW-0408">Iron</keyword>
<comment type="cofactor">
    <cofactor evidence="1 16">
        <name>Fe(2+)</name>
        <dbReference type="ChEBI" id="CHEBI:29033"/>
    </cofactor>
</comment>
<evidence type="ECO:0000256" key="10">
    <source>
        <dbReference type="ARBA" id="ARBA00023094"/>
    </source>
</evidence>
<evidence type="ECO:0000259" key="18">
    <source>
        <dbReference type="PROSITE" id="PS51410"/>
    </source>
</evidence>
<dbReference type="EnsemblMetazoa" id="LLOJ007066-RA">
    <property type="protein sequence ID" value="LLOJ007066-PA"/>
    <property type="gene ID" value="LLOJ007066"/>
</dbReference>
<feature type="binding site" evidence="15">
    <location>
        <position position="294"/>
    </location>
    <ligand>
        <name>L-tryptophan</name>
        <dbReference type="ChEBI" id="CHEBI:57912"/>
    </ligand>
</feature>
<reference evidence="21" key="3">
    <citation type="submission" date="2020-05" db="UniProtKB">
        <authorList>
            <consortium name="EnsemblMetazoa"/>
        </authorList>
    </citation>
    <scope>IDENTIFICATION</scope>
    <source>
        <strain evidence="21">Jacobina</strain>
    </source>
</reference>
<evidence type="ECO:0000256" key="5">
    <source>
        <dbReference type="ARBA" id="ARBA00022553"/>
    </source>
</evidence>
<dbReference type="EMBL" id="AJWK01023384">
    <property type="status" value="NOT_ANNOTATED_CDS"/>
    <property type="molecule type" value="Genomic_DNA"/>
</dbReference>
<keyword evidence="9" id="KW-0503">Monooxygenase</keyword>
<feature type="binding site" evidence="16">
    <location>
        <position position="301"/>
    </location>
    <ligand>
        <name>Fe cation</name>
        <dbReference type="ChEBI" id="CHEBI:24875"/>
    </ligand>
</feature>
<keyword evidence="7" id="KW-0560">Oxidoreductase</keyword>
<dbReference type="PROSITE" id="PS00367">
    <property type="entry name" value="BH4_AAA_HYDROXYL_1"/>
    <property type="match status" value="1"/>
</dbReference>
<keyword evidence="6 16" id="KW-0479">Metal-binding</keyword>
<accession>A0A1B0CQB7</accession>
<dbReference type="VEuPathDB" id="VectorBase:LLONM1_001885"/>
<dbReference type="GO" id="GO:0042427">
    <property type="term" value="P:serotonin biosynthetic process"/>
    <property type="evidence" value="ECO:0007669"/>
    <property type="project" value="UniProtKB-UniPathway"/>
</dbReference>
<feature type="binding site" evidence="15">
    <location>
        <position position="396"/>
    </location>
    <ligand>
        <name>L-tryptophan</name>
        <dbReference type="ChEBI" id="CHEBI:57912"/>
    </ligand>
</feature>
<feature type="binding site" evidence="15">
    <location>
        <position position="286"/>
    </location>
    <ligand>
        <name>L-tryptophan</name>
        <dbReference type="ChEBI" id="CHEBI:57912"/>
    </ligand>
</feature>
<evidence type="ECO:0000256" key="14">
    <source>
        <dbReference type="ARBA" id="ARBA00062416"/>
    </source>
</evidence>